<gene>
    <name evidence="2" type="ORF">FM996_19145</name>
</gene>
<proteinExistence type="predicted"/>
<feature type="compositionally biased region" description="Basic and acidic residues" evidence="1">
    <location>
        <begin position="37"/>
        <end position="48"/>
    </location>
</feature>
<evidence type="ECO:0000256" key="1">
    <source>
        <dbReference type="SAM" id="MobiDB-lite"/>
    </source>
</evidence>
<evidence type="ECO:0000313" key="3">
    <source>
        <dbReference type="Proteomes" id="UP000316781"/>
    </source>
</evidence>
<feature type="region of interest" description="Disordered" evidence="1">
    <location>
        <begin position="18"/>
        <end position="79"/>
    </location>
</feature>
<protein>
    <submittedName>
        <fullName evidence="2">Uncharacterized protein</fullName>
    </submittedName>
</protein>
<dbReference type="EMBL" id="VJMF01000093">
    <property type="protein sequence ID" value="TRL26649.1"/>
    <property type="molecule type" value="Genomic_DNA"/>
</dbReference>
<name>A0A549SDW9_METSR</name>
<organism evidence="2 3">
    <name type="scientific">Methylosinus sporium</name>
    <dbReference type="NCBI Taxonomy" id="428"/>
    <lineage>
        <taxon>Bacteria</taxon>
        <taxon>Pseudomonadati</taxon>
        <taxon>Pseudomonadota</taxon>
        <taxon>Alphaproteobacteria</taxon>
        <taxon>Hyphomicrobiales</taxon>
        <taxon>Methylocystaceae</taxon>
        <taxon>Methylosinus</taxon>
    </lineage>
</organism>
<accession>A0A549SDW9</accession>
<reference evidence="2 3" key="1">
    <citation type="submission" date="2019-07" db="EMBL/GenBank/DDBJ databases">
        <title>Ln-dependent methylotrophs.</title>
        <authorList>
            <person name="Tani A."/>
        </authorList>
    </citation>
    <scope>NUCLEOTIDE SEQUENCE [LARGE SCALE GENOMIC DNA]</scope>
    <source>
        <strain evidence="2 3">SM89A</strain>
    </source>
</reference>
<dbReference type="RefSeq" id="WP_142864348.1">
    <property type="nucleotide sequence ID" value="NZ_VJMF01000093.1"/>
</dbReference>
<dbReference type="Proteomes" id="UP000316781">
    <property type="component" value="Unassembled WGS sequence"/>
</dbReference>
<evidence type="ECO:0000313" key="2">
    <source>
        <dbReference type="EMBL" id="TRL26649.1"/>
    </source>
</evidence>
<sequence>MRTRNFIGETSVTNYLGWKTTTPLSAPPPAAEAQATARERAAESRIAEPELLVTEAEPPEIAMPTEPEGFCSRASLEVG</sequence>
<comment type="caution">
    <text evidence="2">The sequence shown here is derived from an EMBL/GenBank/DDBJ whole genome shotgun (WGS) entry which is preliminary data.</text>
</comment>
<dbReference type="AlphaFoldDB" id="A0A549SDW9"/>